<evidence type="ECO:0000256" key="1">
    <source>
        <dbReference type="SAM" id="Phobius"/>
    </source>
</evidence>
<keyword evidence="1" id="KW-0812">Transmembrane</keyword>
<dbReference type="EMBL" id="KZ312444">
    <property type="protein sequence ID" value="KAG8240262.1"/>
    <property type="molecule type" value="Genomic_DNA"/>
</dbReference>
<name>A0A8K0PBJ9_LADFU</name>
<sequence>MVAISWIRSSSHKQKTYVANTVCEFQGLISPVNVRHVSSEFDPADCALRGLLPSELLDKSLWMKGPPWLSDLESNWPSKDAIIDPLCQYLELNKNYLSLRRITSLCLRFVYNCHNPKCRLSGIISTRELQTVLLVWIKHIQNQKFQQRIKWLKMAPNLMEGQLIIVKDENLPPLHWRLGCVIKEHPKKDGIARVVELKTVQGVITRESRMAFSKFTSLHVPGVLAILIIATIGIITTEESARLQPSITAQLGRLTIMKDGLINFQQMRQYIPGLAPNIASTSEENRSRPNAHHKTMILLKLQKVLSTAKRYQRSRCPEDETYR</sequence>
<protein>
    <recommendedName>
        <fullName evidence="2">DUF5641 domain-containing protein</fullName>
    </recommendedName>
</protein>
<evidence type="ECO:0000259" key="2">
    <source>
        <dbReference type="Pfam" id="PF18701"/>
    </source>
</evidence>
<keyword evidence="1" id="KW-1133">Transmembrane helix</keyword>
<keyword evidence="4" id="KW-1185">Reference proteome</keyword>
<feature type="domain" description="DUF5641" evidence="2">
    <location>
        <begin position="143"/>
        <end position="207"/>
    </location>
</feature>
<evidence type="ECO:0000313" key="3">
    <source>
        <dbReference type="EMBL" id="KAG8240262.1"/>
    </source>
</evidence>
<dbReference type="InterPro" id="IPR040676">
    <property type="entry name" value="DUF5641"/>
</dbReference>
<accession>A0A8K0PBJ9</accession>
<dbReference type="OrthoDB" id="5986643at2759"/>
<comment type="caution">
    <text evidence="3">The sequence shown here is derived from an EMBL/GenBank/DDBJ whole genome shotgun (WGS) entry which is preliminary data.</text>
</comment>
<reference evidence="3" key="2">
    <citation type="submission" date="2017-10" db="EMBL/GenBank/DDBJ databases">
        <title>Ladona fulva Genome sequencing and assembly.</title>
        <authorList>
            <person name="Murali S."/>
            <person name="Richards S."/>
            <person name="Bandaranaike D."/>
            <person name="Bellair M."/>
            <person name="Blankenburg K."/>
            <person name="Chao H."/>
            <person name="Dinh H."/>
            <person name="Doddapaneni H."/>
            <person name="Dugan-Rocha S."/>
            <person name="Elkadiri S."/>
            <person name="Gnanaolivu R."/>
            <person name="Hernandez B."/>
            <person name="Skinner E."/>
            <person name="Javaid M."/>
            <person name="Lee S."/>
            <person name="Li M."/>
            <person name="Ming W."/>
            <person name="Munidasa M."/>
            <person name="Muniz J."/>
            <person name="Nguyen L."/>
            <person name="Hughes D."/>
            <person name="Osuji N."/>
            <person name="Pu L.-L."/>
            <person name="Puazo M."/>
            <person name="Qu C."/>
            <person name="Quiroz J."/>
            <person name="Raj R."/>
            <person name="Weissenberger G."/>
            <person name="Xin Y."/>
            <person name="Zou X."/>
            <person name="Han Y."/>
            <person name="Worley K."/>
            <person name="Muzny D."/>
            <person name="Gibbs R."/>
        </authorList>
    </citation>
    <scope>NUCLEOTIDE SEQUENCE</scope>
    <source>
        <strain evidence="3">Sampled in the wild</strain>
    </source>
</reference>
<dbReference type="Pfam" id="PF18701">
    <property type="entry name" value="DUF5641"/>
    <property type="match status" value="1"/>
</dbReference>
<reference evidence="3" key="1">
    <citation type="submission" date="2013-04" db="EMBL/GenBank/DDBJ databases">
        <authorList>
            <person name="Qu J."/>
            <person name="Murali S.C."/>
            <person name="Bandaranaike D."/>
            <person name="Bellair M."/>
            <person name="Blankenburg K."/>
            <person name="Chao H."/>
            <person name="Dinh H."/>
            <person name="Doddapaneni H."/>
            <person name="Downs B."/>
            <person name="Dugan-Rocha S."/>
            <person name="Elkadiri S."/>
            <person name="Gnanaolivu R.D."/>
            <person name="Hernandez B."/>
            <person name="Javaid M."/>
            <person name="Jayaseelan J.C."/>
            <person name="Lee S."/>
            <person name="Li M."/>
            <person name="Ming W."/>
            <person name="Munidasa M."/>
            <person name="Muniz J."/>
            <person name="Nguyen L."/>
            <person name="Ongeri F."/>
            <person name="Osuji N."/>
            <person name="Pu L.-L."/>
            <person name="Puazo M."/>
            <person name="Qu C."/>
            <person name="Quiroz J."/>
            <person name="Raj R."/>
            <person name="Weissenberger G."/>
            <person name="Xin Y."/>
            <person name="Zou X."/>
            <person name="Han Y."/>
            <person name="Richards S."/>
            <person name="Worley K."/>
            <person name="Muzny D."/>
            <person name="Gibbs R."/>
        </authorList>
    </citation>
    <scope>NUCLEOTIDE SEQUENCE</scope>
    <source>
        <strain evidence="3">Sampled in the wild</strain>
    </source>
</reference>
<evidence type="ECO:0000313" key="4">
    <source>
        <dbReference type="Proteomes" id="UP000792457"/>
    </source>
</evidence>
<proteinExistence type="predicted"/>
<gene>
    <name evidence="3" type="ORF">J437_LFUL019014</name>
</gene>
<organism evidence="3 4">
    <name type="scientific">Ladona fulva</name>
    <name type="common">Scarce chaser dragonfly</name>
    <name type="synonym">Libellula fulva</name>
    <dbReference type="NCBI Taxonomy" id="123851"/>
    <lineage>
        <taxon>Eukaryota</taxon>
        <taxon>Metazoa</taxon>
        <taxon>Ecdysozoa</taxon>
        <taxon>Arthropoda</taxon>
        <taxon>Hexapoda</taxon>
        <taxon>Insecta</taxon>
        <taxon>Pterygota</taxon>
        <taxon>Palaeoptera</taxon>
        <taxon>Odonata</taxon>
        <taxon>Epiprocta</taxon>
        <taxon>Anisoptera</taxon>
        <taxon>Libelluloidea</taxon>
        <taxon>Libellulidae</taxon>
        <taxon>Ladona</taxon>
    </lineage>
</organism>
<dbReference type="Proteomes" id="UP000792457">
    <property type="component" value="Unassembled WGS sequence"/>
</dbReference>
<dbReference type="PANTHER" id="PTHR47331">
    <property type="entry name" value="PHD-TYPE DOMAIN-CONTAINING PROTEIN"/>
    <property type="match status" value="1"/>
</dbReference>
<feature type="transmembrane region" description="Helical" evidence="1">
    <location>
        <begin position="215"/>
        <end position="235"/>
    </location>
</feature>
<dbReference type="AlphaFoldDB" id="A0A8K0PBJ9"/>
<keyword evidence="1" id="KW-0472">Membrane</keyword>